<sequence>MRKILYITLGILSIILGIIGIFVPGLPTTPFLLLSSWLFYKSSQKLHDRLHRSRWLGKYIRHYESKQGVSITSKVISILCMWIMINISAFCFLETGNIRIVLFVLGAIGTASILWFVPTATSKTSPPPGKEHQ</sequence>
<reference evidence="2 3" key="1">
    <citation type="submission" date="2012-01" db="EMBL/GenBank/DDBJ databases">
        <title>The Genome Sequence of Odoribacter laneus YIT 12061.</title>
        <authorList>
            <consortium name="The Broad Institute Genome Sequencing Platform"/>
            <person name="Earl A."/>
            <person name="Ward D."/>
            <person name="Feldgarden M."/>
            <person name="Gevers D."/>
            <person name="Morotomi M."/>
            <person name="Young S.K."/>
            <person name="Zeng Q."/>
            <person name="Gargeya S."/>
            <person name="Fitzgerald M."/>
            <person name="Haas B."/>
            <person name="Abouelleil A."/>
            <person name="Alvarado L."/>
            <person name="Arachchi H.M."/>
            <person name="Berlin A."/>
            <person name="Chapman S.B."/>
            <person name="Gearin G."/>
            <person name="Goldberg J."/>
            <person name="Griggs A."/>
            <person name="Gujja S."/>
            <person name="Hansen M."/>
            <person name="Heiman D."/>
            <person name="Howarth C."/>
            <person name="Larimer J."/>
            <person name="Lui A."/>
            <person name="MacDonald P.J.P."/>
            <person name="McCowen C."/>
            <person name="Montmayeur A."/>
            <person name="Murphy C."/>
            <person name="Neiman D."/>
            <person name="Pearson M."/>
            <person name="Priest M."/>
            <person name="Roberts A."/>
            <person name="Saif S."/>
            <person name="Shea T."/>
            <person name="Sisk P."/>
            <person name="Stolte C."/>
            <person name="Sykes S."/>
            <person name="Wortman J."/>
            <person name="Nusbaum C."/>
            <person name="Birren B."/>
        </authorList>
    </citation>
    <scope>NUCLEOTIDE SEQUENCE [LARGE SCALE GENOMIC DNA]</scope>
    <source>
        <strain evidence="2 3">YIT 12061</strain>
    </source>
</reference>
<dbReference type="PATRIC" id="fig|742817.3.peg.2532"/>
<dbReference type="HOGENOM" id="CLU_113299_2_1_10"/>
<dbReference type="Proteomes" id="UP000004892">
    <property type="component" value="Unassembled WGS sequence"/>
</dbReference>
<organism evidence="2 3">
    <name type="scientific">Odoribacter laneus YIT 12061</name>
    <dbReference type="NCBI Taxonomy" id="742817"/>
    <lineage>
        <taxon>Bacteria</taxon>
        <taxon>Pseudomonadati</taxon>
        <taxon>Bacteroidota</taxon>
        <taxon>Bacteroidia</taxon>
        <taxon>Bacteroidales</taxon>
        <taxon>Odoribacteraceae</taxon>
        <taxon>Odoribacter</taxon>
    </lineage>
</organism>
<proteinExistence type="predicted"/>
<keyword evidence="3" id="KW-1185">Reference proteome</keyword>
<dbReference type="PIRSF" id="PIRSF016789">
    <property type="entry name" value="DUF454"/>
    <property type="match status" value="1"/>
</dbReference>
<dbReference type="EMBL" id="ADMC01000025">
    <property type="protein sequence ID" value="EHP46747.1"/>
    <property type="molecule type" value="Genomic_DNA"/>
</dbReference>
<evidence type="ECO:0000313" key="2">
    <source>
        <dbReference type="EMBL" id="EHP46747.1"/>
    </source>
</evidence>
<feature type="transmembrane region" description="Helical" evidence="1">
    <location>
        <begin position="100"/>
        <end position="117"/>
    </location>
</feature>
<feature type="transmembrane region" description="Helical" evidence="1">
    <location>
        <begin position="75"/>
        <end position="93"/>
    </location>
</feature>
<evidence type="ECO:0008006" key="4">
    <source>
        <dbReference type="Google" id="ProtNLM"/>
    </source>
</evidence>
<evidence type="ECO:0000313" key="3">
    <source>
        <dbReference type="Proteomes" id="UP000004892"/>
    </source>
</evidence>
<dbReference type="Pfam" id="PF04304">
    <property type="entry name" value="DUF454"/>
    <property type="match status" value="1"/>
</dbReference>
<dbReference type="eggNOG" id="COG2832">
    <property type="taxonomic scope" value="Bacteria"/>
</dbReference>
<dbReference type="PANTHER" id="PTHR35813:SF1">
    <property type="entry name" value="INNER MEMBRANE PROTEIN YBAN"/>
    <property type="match status" value="1"/>
</dbReference>
<keyword evidence="1" id="KW-0472">Membrane</keyword>
<dbReference type="AlphaFoldDB" id="H1DIY5"/>
<feature type="transmembrane region" description="Helical" evidence="1">
    <location>
        <begin position="5"/>
        <end position="26"/>
    </location>
</feature>
<keyword evidence="1" id="KW-0812">Transmembrane</keyword>
<keyword evidence="1" id="KW-1133">Transmembrane helix</keyword>
<comment type="caution">
    <text evidence="2">The sequence shown here is derived from an EMBL/GenBank/DDBJ whole genome shotgun (WGS) entry which is preliminary data.</text>
</comment>
<evidence type="ECO:0000256" key="1">
    <source>
        <dbReference type="SAM" id="Phobius"/>
    </source>
</evidence>
<dbReference type="InterPro" id="IPR007401">
    <property type="entry name" value="DUF454"/>
</dbReference>
<dbReference type="RefSeq" id="WP_009137510.1">
    <property type="nucleotide sequence ID" value="NZ_JH594596.1"/>
</dbReference>
<dbReference type="PANTHER" id="PTHR35813">
    <property type="entry name" value="INNER MEMBRANE PROTEIN YBAN"/>
    <property type="match status" value="1"/>
</dbReference>
<dbReference type="GO" id="GO:0005886">
    <property type="term" value="C:plasma membrane"/>
    <property type="evidence" value="ECO:0007669"/>
    <property type="project" value="TreeGrafter"/>
</dbReference>
<protein>
    <recommendedName>
        <fullName evidence="4">DUF454 domain-containing protein</fullName>
    </recommendedName>
</protein>
<name>H1DIY5_9BACT</name>
<accession>H1DIY5</accession>
<gene>
    <name evidence="2" type="ORF">HMPREF9449_02364</name>
</gene>
<dbReference type="GeneID" id="98069905"/>